<dbReference type="RefSeq" id="WP_377004266.1">
    <property type="nucleotide sequence ID" value="NZ_JBHSGG010000024.1"/>
</dbReference>
<gene>
    <name evidence="2" type="ORF">ACFO3Q_08660</name>
</gene>
<keyword evidence="1" id="KW-0472">Membrane</keyword>
<dbReference type="EMBL" id="JBHSGG010000024">
    <property type="protein sequence ID" value="MFC4728238.1"/>
    <property type="molecule type" value="Genomic_DNA"/>
</dbReference>
<accession>A0ABV9NNU3</accession>
<keyword evidence="1" id="KW-0812">Transmembrane</keyword>
<keyword evidence="1" id="KW-1133">Transmembrane helix</keyword>
<evidence type="ECO:0000313" key="3">
    <source>
        <dbReference type="Proteomes" id="UP001595892"/>
    </source>
</evidence>
<organism evidence="2 3">
    <name type="scientific">Coralloluteibacterium thermophilum</name>
    <dbReference type="NCBI Taxonomy" id="2707049"/>
    <lineage>
        <taxon>Bacteria</taxon>
        <taxon>Pseudomonadati</taxon>
        <taxon>Pseudomonadota</taxon>
        <taxon>Gammaproteobacteria</taxon>
        <taxon>Lysobacterales</taxon>
        <taxon>Lysobacteraceae</taxon>
        <taxon>Coralloluteibacterium</taxon>
    </lineage>
</organism>
<proteinExistence type="predicted"/>
<name>A0ABV9NNU3_9GAMM</name>
<dbReference type="Proteomes" id="UP001595892">
    <property type="component" value="Unassembled WGS sequence"/>
</dbReference>
<feature type="transmembrane region" description="Helical" evidence="1">
    <location>
        <begin position="6"/>
        <end position="31"/>
    </location>
</feature>
<comment type="caution">
    <text evidence="2">The sequence shown here is derived from an EMBL/GenBank/DDBJ whole genome shotgun (WGS) entry which is preliminary data.</text>
</comment>
<protein>
    <recommendedName>
        <fullName evidence="4">Tfp pilus assembly protein PilW</fullName>
    </recommendedName>
</protein>
<sequence>MPPPQSGIGLVGMMVGLLISLLAILSMLAVYRLMIDISVEAIGTSQRDGQLASALLAVQIELQQAGFGIERTPGTPDGALLAIAEPAPGVAQVVWRFRPDLVTDACAGLRLATRGDAPGLYWLPPRPCTGAAGTTWADADLQPLSSAAAFFVPRARDGSVLDEARVATLADARFQLEGTCTLPFAQQAFDPAAPRPLAQRLVLRDGEGVLFTACLSNIAVGTSAAGAASP</sequence>
<evidence type="ECO:0000256" key="1">
    <source>
        <dbReference type="SAM" id="Phobius"/>
    </source>
</evidence>
<evidence type="ECO:0008006" key="4">
    <source>
        <dbReference type="Google" id="ProtNLM"/>
    </source>
</evidence>
<evidence type="ECO:0000313" key="2">
    <source>
        <dbReference type="EMBL" id="MFC4728238.1"/>
    </source>
</evidence>
<reference evidence="3" key="1">
    <citation type="journal article" date="2019" name="Int. J. Syst. Evol. Microbiol.">
        <title>The Global Catalogue of Microorganisms (GCM) 10K type strain sequencing project: providing services to taxonomists for standard genome sequencing and annotation.</title>
        <authorList>
            <consortium name="The Broad Institute Genomics Platform"/>
            <consortium name="The Broad Institute Genome Sequencing Center for Infectious Disease"/>
            <person name="Wu L."/>
            <person name="Ma J."/>
        </authorList>
    </citation>
    <scope>NUCLEOTIDE SEQUENCE [LARGE SCALE GENOMIC DNA]</scope>
    <source>
        <strain evidence="3">CGMCC 1.13574</strain>
    </source>
</reference>
<keyword evidence="3" id="KW-1185">Reference proteome</keyword>